<dbReference type="InterPro" id="IPR051534">
    <property type="entry name" value="CBASS_pafABC_assoc_protein"/>
</dbReference>
<dbReference type="AlphaFoldDB" id="A0A4U7BL53"/>
<dbReference type="InterPro" id="IPR026881">
    <property type="entry name" value="WYL_dom"/>
</dbReference>
<accession>A0A4U7BL53</accession>
<sequence>MKEHDKLAIRLAQILCKFNDGERLSIEELAQEFNVDARTIQRDLNERLSFMPIQKENGKYFLESFALGQLSFKDIQNFASLSGISELYPTLDQHFITDLLSQKINNVLVVKNEGFQKIDHNTFENIAAAILNHNILYFNYKEKKREVNPYKLVNYKGIWYLLADENHKLKHFNFSKIINLNISDKKFQPDENLKELINQGKNIWLEEKIEVILELDKNAKEYFFRKKVLSNYKIIDENEKSYILNAKISYDDEILNLVKQWIPYIKIISPIKLKTKLENILKAYLKK</sequence>
<protein>
    <submittedName>
        <fullName evidence="3">Transcriptional regulator</fullName>
    </submittedName>
</protein>
<comment type="caution">
    <text evidence="3">The sequence shown here is derived from an EMBL/GenBank/DDBJ whole genome shotgun (WGS) entry which is preliminary data.</text>
</comment>
<organism evidence="3 4">
    <name type="scientific">Campylobacter aviculae</name>
    <dbReference type="NCBI Taxonomy" id="2510190"/>
    <lineage>
        <taxon>Bacteria</taxon>
        <taxon>Pseudomonadati</taxon>
        <taxon>Campylobacterota</taxon>
        <taxon>Epsilonproteobacteria</taxon>
        <taxon>Campylobacterales</taxon>
        <taxon>Campylobacteraceae</taxon>
        <taxon>Campylobacter</taxon>
    </lineage>
</organism>
<dbReference type="Proteomes" id="UP000310353">
    <property type="component" value="Unassembled WGS sequence"/>
</dbReference>
<evidence type="ECO:0000259" key="2">
    <source>
        <dbReference type="Pfam" id="PF13280"/>
    </source>
</evidence>
<evidence type="ECO:0000259" key="1">
    <source>
        <dbReference type="Pfam" id="PF08279"/>
    </source>
</evidence>
<dbReference type="RefSeq" id="WP_137622723.1">
    <property type="nucleotide sequence ID" value="NZ_NXMA01000013.1"/>
</dbReference>
<gene>
    <name evidence="3" type="ORF">CQA76_07105</name>
</gene>
<evidence type="ECO:0000313" key="3">
    <source>
        <dbReference type="EMBL" id="TKX30870.1"/>
    </source>
</evidence>
<feature type="domain" description="Helix-turn-helix type 11" evidence="1">
    <location>
        <begin position="10"/>
        <end position="58"/>
    </location>
</feature>
<dbReference type="PROSITE" id="PS52050">
    <property type="entry name" value="WYL"/>
    <property type="match status" value="1"/>
</dbReference>
<proteinExistence type="predicted"/>
<dbReference type="EMBL" id="NXMA01000013">
    <property type="protein sequence ID" value="TKX30870.1"/>
    <property type="molecule type" value="Genomic_DNA"/>
</dbReference>
<evidence type="ECO:0000313" key="4">
    <source>
        <dbReference type="Proteomes" id="UP000310353"/>
    </source>
</evidence>
<dbReference type="Pfam" id="PF08279">
    <property type="entry name" value="HTH_11"/>
    <property type="match status" value="1"/>
</dbReference>
<reference evidence="3 4" key="1">
    <citation type="submission" date="2018-05" db="EMBL/GenBank/DDBJ databases">
        <title>Novel Campyloabacter and Helicobacter Species and Strains.</title>
        <authorList>
            <person name="Mannion A.J."/>
            <person name="Shen Z."/>
            <person name="Fox J.G."/>
        </authorList>
    </citation>
    <scope>NUCLEOTIDE SEQUENCE [LARGE SCALE GENOMIC DNA]</scope>
    <source>
        <strain evidence="4">MIT17-670</strain>
    </source>
</reference>
<dbReference type="OrthoDB" id="6521217at2"/>
<dbReference type="PANTHER" id="PTHR34580:SF1">
    <property type="entry name" value="PROTEIN PAFC"/>
    <property type="match status" value="1"/>
</dbReference>
<dbReference type="Gene3D" id="1.10.10.10">
    <property type="entry name" value="Winged helix-like DNA-binding domain superfamily/Winged helix DNA-binding domain"/>
    <property type="match status" value="1"/>
</dbReference>
<keyword evidence="4" id="KW-1185">Reference proteome</keyword>
<dbReference type="Pfam" id="PF13280">
    <property type="entry name" value="WYL"/>
    <property type="match status" value="1"/>
</dbReference>
<dbReference type="PANTHER" id="PTHR34580">
    <property type="match status" value="1"/>
</dbReference>
<feature type="domain" description="WYL" evidence="2">
    <location>
        <begin position="122"/>
        <end position="180"/>
    </location>
</feature>
<dbReference type="InterPro" id="IPR036388">
    <property type="entry name" value="WH-like_DNA-bd_sf"/>
</dbReference>
<name>A0A4U7BL53_9BACT</name>
<dbReference type="InterPro" id="IPR013196">
    <property type="entry name" value="HTH_11"/>
</dbReference>